<dbReference type="SUPFAM" id="SSF53335">
    <property type="entry name" value="S-adenosyl-L-methionine-dependent methyltransferases"/>
    <property type="match status" value="1"/>
</dbReference>
<dbReference type="EMBL" id="FPBK01000003">
    <property type="protein sequence ID" value="SFU42616.1"/>
    <property type="molecule type" value="Genomic_DNA"/>
</dbReference>
<dbReference type="PANTHER" id="PTHR43861:SF1">
    <property type="entry name" value="TRANS-ACONITATE 2-METHYLTRANSFERASE"/>
    <property type="match status" value="1"/>
</dbReference>
<dbReference type="PANTHER" id="PTHR43861">
    <property type="entry name" value="TRANS-ACONITATE 2-METHYLTRANSFERASE-RELATED"/>
    <property type="match status" value="1"/>
</dbReference>
<dbReference type="AlphaFoldDB" id="A0A1I7G2W9"/>
<dbReference type="RefSeq" id="WP_093024241.1">
    <property type="nucleotide sequence ID" value="NZ_FPBK01000003.1"/>
</dbReference>
<evidence type="ECO:0000313" key="2">
    <source>
        <dbReference type="EMBL" id="SFU42616.1"/>
    </source>
</evidence>
<dbReference type="InterPro" id="IPR013216">
    <property type="entry name" value="Methyltransf_11"/>
</dbReference>
<dbReference type="STRING" id="1224947.SAMN05216480_10392"/>
<dbReference type="GO" id="GO:0008757">
    <property type="term" value="F:S-adenosylmethionine-dependent methyltransferase activity"/>
    <property type="evidence" value="ECO:0007669"/>
    <property type="project" value="InterPro"/>
</dbReference>
<dbReference type="InterPro" id="IPR029063">
    <property type="entry name" value="SAM-dependent_MTases_sf"/>
</dbReference>
<dbReference type="Pfam" id="PF08241">
    <property type="entry name" value="Methyltransf_11"/>
    <property type="match status" value="1"/>
</dbReference>
<feature type="domain" description="Methyltransferase type 11" evidence="1">
    <location>
        <begin position="37"/>
        <end position="127"/>
    </location>
</feature>
<proteinExistence type="predicted"/>
<sequence length="253" mass="28612">MNTKWNTDLYDTKHNFVFEYGAGLIDILNPKPDEYILDIGCGTGALTKKIQDLGANVLGIDASQDMIAKAKQEFSDTEFLVANAADFSFPSQFDAIFSNATLHWVLEYKEAAKCMYDALKPNGRLVIEFGGKGNVDVIVKTLRMVLTEYGYVSQSKLEQWYFPSVSEYTQVLEAIGFEVELAQLYKRPTLLADEQTGITDWLSMFAGNFFTGIEKEKVSAIKEEVQKLLKPVLFKDGNWYADYKRLRIVATKN</sequence>
<keyword evidence="3" id="KW-1185">Reference proteome</keyword>
<dbReference type="GO" id="GO:0032259">
    <property type="term" value="P:methylation"/>
    <property type="evidence" value="ECO:0007669"/>
    <property type="project" value="UniProtKB-KW"/>
</dbReference>
<dbReference type="Proteomes" id="UP000199138">
    <property type="component" value="Unassembled WGS sequence"/>
</dbReference>
<protein>
    <submittedName>
        <fullName evidence="2">Methyltransferase domain-containing protein</fullName>
    </submittedName>
</protein>
<name>A0A1I7G2W9_9FLAO</name>
<organism evidence="2 3">
    <name type="scientific">Pustulibacterium marinum</name>
    <dbReference type="NCBI Taxonomy" id="1224947"/>
    <lineage>
        <taxon>Bacteria</taxon>
        <taxon>Pseudomonadati</taxon>
        <taxon>Bacteroidota</taxon>
        <taxon>Flavobacteriia</taxon>
        <taxon>Flavobacteriales</taxon>
        <taxon>Flavobacteriaceae</taxon>
        <taxon>Pustulibacterium</taxon>
    </lineage>
</organism>
<gene>
    <name evidence="2" type="ORF">SAMN05216480_10392</name>
</gene>
<keyword evidence="2" id="KW-0489">Methyltransferase</keyword>
<evidence type="ECO:0000259" key="1">
    <source>
        <dbReference type="Pfam" id="PF08241"/>
    </source>
</evidence>
<dbReference type="OrthoDB" id="9789123at2"/>
<dbReference type="Gene3D" id="3.40.50.150">
    <property type="entry name" value="Vaccinia Virus protein VP39"/>
    <property type="match status" value="1"/>
</dbReference>
<dbReference type="CDD" id="cd02440">
    <property type="entry name" value="AdoMet_MTases"/>
    <property type="match status" value="1"/>
</dbReference>
<evidence type="ECO:0000313" key="3">
    <source>
        <dbReference type="Proteomes" id="UP000199138"/>
    </source>
</evidence>
<accession>A0A1I7G2W9</accession>
<keyword evidence="2" id="KW-0808">Transferase</keyword>
<reference evidence="2 3" key="1">
    <citation type="submission" date="2016-10" db="EMBL/GenBank/DDBJ databases">
        <authorList>
            <person name="de Groot N.N."/>
        </authorList>
    </citation>
    <scope>NUCLEOTIDE SEQUENCE [LARGE SCALE GENOMIC DNA]</scope>
    <source>
        <strain evidence="2 3">CGMCC 1.12333</strain>
    </source>
</reference>